<dbReference type="AlphaFoldDB" id="A0A0A9G4M8"/>
<sequence length="59" mass="6826">MGRMTTTTMMRAKMTPSLTTSSLAATTEAREETTLDWSQMSLMTWKRGHEQSMNGRRRR</sequence>
<organism evidence="2">
    <name type="scientific">Arundo donax</name>
    <name type="common">Giant reed</name>
    <name type="synonym">Donax arundinaceus</name>
    <dbReference type="NCBI Taxonomy" id="35708"/>
    <lineage>
        <taxon>Eukaryota</taxon>
        <taxon>Viridiplantae</taxon>
        <taxon>Streptophyta</taxon>
        <taxon>Embryophyta</taxon>
        <taxon>Tracheophyta</taxon>
        <taxon>Spermatophyta</taxon>
        <taxon>Magnoliopsida</taxon>
        <taxon>Liliopsida</taxon>
        <taxon>Poales</taxon>
        <taxon>Poaceae</taxon>
        <taxon>PACMAD clade</taxon>
        <taxon>Arundinoideae</taxon>
        <taxon>Arundineae</taxon>
        <taxon>Arundo</taxon>
    </lineage>
</organism>
<feature type="compositionally biased region" description="Low complexity" evidence="1">
    <location>
        <begin position="1"/>
        <end position="27"/>
    </location>
</feature>
<evidence type="ECO:0000256" key="1">
    <source>
        <dbReference type="SAM" id="MobiDB-lite"/>
    </source>
</evidence>
<proteinExistence type="predicted"/>
<reference evidence="2" key="1">
    <citation type="submission" date="2014-09" db="EMBL/GenBank/DDBJ databases">
        <authorList>
            <person name="Magalhaes I.L.F."/>
            <person name="Oliveira U."/>
            <person name="Santos F.R."/>
            <person name="Vidigal T.H.D.A."/>
            <person name="Brescovit A.D."/>
            <person name="Santos A.J."/>
        </authorList>
    </citation>
    <scope>NUCLEOTIDE SEQUENCE</scope>
    <source>
        <tissue evidence="2">Shoot tissue taken approximately 20 cm above the soil surface</tissue>
    </source>
</reference>
<evidence type="ECO:0000313" key="2">
    <source>
        <dbReference type="EMBL" id="JAE19467.1"/>
    </source>
</evidence>
<dbReference type="EMBL" id="GBRH01178429">
    <property type="protein sequence ID" value="JAE19467.1"/>
    <property type="molecule type" value="Transcribed_RNA"/>
</dbReference>
<name>A0A0A9G4M8_ARUDO</name>
<protein>
    <submittedName>
        <fullName evidence="2">Uncharacterized protein</fullName>
    </submittedName>
</protein>
<reference evidence="2" key="2">
    <citation type="journal article" date="2015" name="Data Brief">
        <title>Shoot transcriptome of the giant reed, Arundo donax.</title>
        <authorList>
            <person name="Barrero R.A."/>
            <person name="Guerrero F.D."/>
            <person name="Moolhuijzen P."/>
            <person name="Goolsby J.A."/>
            <person name="Tidwell J."/>
            <person name="Bellgard S.E."/>
            <person name="Bellgard M.I."/>
        </authorList>
    </citation>
    <scope>NUCLEOTIDE SEQUENCE</scope>
    <source>
        <tissue evidence="2">Shoot tissue taken approximately 20 cm above the soil surface</tissue>
    </source>
</reference>
<feature type="region of interest" description="Disordered" evidence="1">
    <location>
        <begin position="1"/>
        <end position="31"/>
    </location>
</feature>
<accession>A0A0A9G4M8</accession>